<dbReference type="Gene3D" id="1.10.3720.10">
    <property type="entry name" value="MetI-like"/>
    <property type="match status" value="1"/>
</dbReference>
<feature type="transmembrane region" description="Helical" evidence="6">
    <location>
        <begin position="179"/>
        <end position="204"/>
    </location>
</feature>
<evidence type="ECO:0000256" key="6">
    <source>
        <dbReference type="RuleBase" id="RU363032"/>
    </source>
</evidence>
<evidence type="ECO:0000256" key="2">
    <source>
        <dbReference type="ARBA" id="ARBA00022448"/>
    </source>
</evidence>
<evidence type="ECO:0000256" key="4">
    <source>
        <dbReference type="ARBA" id="ARBA00022989"/>
    </source>
</evidence>
<dbReference type="GO" id="GO:0031460">
    <property type="term" value="P:glycine betaine transport"/>
    <property type="evidence" value="ECO:0007669"/>
    <property type="project" value="TreeGrafter"/>
</dbReference>
<feature type="transmembrane region" description="Helical" evidence="6">
    <location>
        <begin position="20"/>
        <end position="43"/>
    </location>
</feature>
<comment type="subcellular location">
    <subcellularLocation>
        <location evidence="6">Cell membrane</location>
        <topology evidence="6">Multi-pass membrane protein</topology>
    </subcellularLocation>
    <subcellularLocation>
        <location evidence="1">Membrane</location>
        <topology evidence="1">Multi-pass membrane protein</topology>
    </subcellularLocation>
</comment>
<dbReference type="EMBL" id="CP062789">
    <property type="protein sequence ID" value="QOK22263.1"/>
    <property type="molecule type" value="Genomic_DNA"/>
</dbReference>
<dbReference type="InterPro" id="IPR035906">
    <property type="entry name" value="MetI-like_sf"/>
</dbReference>
<keyword evidence="5 6" id="KW-0472">Membrane</keyword>
<evidence type="ECO:0000313" key="8">
    <source>
        <dbReference type="EMBL" id="QOK22263.1"/>
    </source>
</evidence>
<organism evidence="8 9">
    <name type="scientific">Janibacter indicus</name>
    <dbReference type="NCBI Taxonomy" id="857417"/>
    <lineage>
        <taxon>Bacteria</taxon>
        <taxon>Bacillati</taxon>
        <taxon>Actinomycetota</taxon>
        <taxon>Actinomycetes</taxon>
        <taxon>Micrococcales</taxon>
        <taxon>Intrasporangiaceae</taxon>
        <taxon>Janibacter</taxon>
    </lineage>
</organism>
<dbReference type="InterPro" id="IPR000515">
    <property type="entry name" value="MetI-like"/>
</dbReference>
<evidence type="ECO:0000256" key="5">
    <source>
        <dbReference type="ARBA" id="ARBA00023136"/>
    </source>
</evidence>
<name>A0A7L9IZM9_9MICO</name>
<feature type="domain" description="ABC transmembrane type-1" evidence="7">
    <location>
        <begin position="18"/>
        <end position="203"/>
    </location>
</feature>
<keyword evidence="3 6" id="KW-0812">Transmembrane</keyword>
<accession>A0A7L9IZM9</accession>
<dbReference type="CDD" id="cd06261">
    <property type="entry name" value="TM_PBP2"/>
    <property type="match status" value="1"/>
</dbReference>
<keyword evidence="4 6" id="KW-1133">Transmembrane helix</keyword>
<evidence type="ECO:0000256" key="1">
    <source>
        <dbReference type="ARBA" id="ARBA00004141"/>
    </source>
</evidence>
<evidence type="ECO:0000256" key="3">
    <source>
        <dbReference type="ARBA" id="ARBA00022692"/>
    </source>
</evidence>
<dbReference type="PANTHER" id="PTHR30177">
    <property type="entry name" value="GLYCINE BETAINE/L-PROLINE TRANSPORT SYSTEM PERMEASE PROTEIN PROW"/>
    <property type="match status" value="1"/>
</dbReference>
<gene>
    <name evidence="8" type="ORF">IGS73_14365</name>
</gene>
<evidence type="ECO:0000313" key="9">
    <source>
        <dbReference type="Proteomes" id="UP000593998"/>
    </source>
</evidence>
<dbReference type="PANTHER" id="PTHR30177:SF4">
    <property type="entry name" value="OSMOPROTECTANT IMPORT PERMEASE PROTEIN OSMW"/>
    <property type="match status" value="1"/>
</dbReference>
<proteinExistence type="inferred from homology"/>
<dbReference type="GO" id="GO:0055085">
    <property type="term" value="P:transmembrane transport"/>
    <property type="evidence" value="ECO:0007669"/>
    <property type="project" value="InterPro"/>
</dbReference>
<dbReference type="Pfam" id="PF00528">
    <property type="entry name" value="BPD_transp_1"/>
    <property type="match status" value="1"/>
</dbReference>
<comment type="similarity">
    <text evidence="6">Belongs to the binding-protein-dependent transport system permease family.</text>
</comment>
<dbReference type="PROSITE" id="PS50928">
    <property type="entry name" value="ABC_TM1"/>
    <property type="match status" value="1"/>
</dbReference>
<dbReference type="AlphaFoldDB" id="A0A7L9IZM9"/>
<dbReference type="SUPFAM" id="SSF161098">
    <property type="entry name" value="MetI-like"/>
    <property type="match status" value="1"/>
</dbReference>
<dbReference type="Proteomes" id="UP000593998">
    <property type="component" value="Chromosome"/>
</dbReference>
<dbReference type="GO" id="GO:0005886">
    <property type="term" value="C:plasma membrane"/>
    <property type="evidence" value="ECO:0007669"/>
    <property type="project" value="UniProtKB-SubCell"/>
</dbReference>
<sequence length="215" mass="22197">MPVGDFVADKWQDILFRSFQHLSLVVQSVLLATIIAIALAVLVTRVPRLKPVANMLSAIGLTIPSFALLGLLLPLVGIGALPSVIAVTFYATLPILRNAVVGLSGVSPTLLESAKGMGMGSTARFLRVQLPMAWPVIMAGLRVSAQMSMGVAAIAAYALGPGLGPYIFTGLAQIGGANALNYALVGTLGVVVLALLLDAALLLVSRLTTSKGIRA</sequence>
<feature type="transmembrane region" description="Helical" evidence="6">
    <location>
        <begin position="55"/>
        <end position="81"/>
    </location>
</feature>
<dbReference type="InterPro" id="IPR051204">
    <property type="entry name" value="ABC_transp_perm/SBD"/>
</dbReference>
<evidence type="ECO:0000259" key="7">
    <source>
        <dbReference type="PROSITE" id="PS50928"/>
    </source>
</evidence>
<keyword evidence="2 6" id="KW-0813">Transport</keyword>
<protein>
    <submittedName>
        <fullName evidence="8">ABC transporter permease</fullName>
    </submittedName>
</protein>
<reference evidence="8 9" key="1">
    <citation type="submission" date="2020-10" db="EMBL/GenBank/DDBJ databases">
        <title>Janibacter indicus TT2 genome sequence.</title>
        <authorList>
            <person name="Lee K."/>
            <person name="Ganzorig M."/>
        </authorList>
    </citation>
    <scope>NUCLEOTIDE SEQUENCE [LARGE SCALE GENOMIC DNA]</scope>
    <source>
        <strain evidence="8 9">TT2</strain>
    </source>
</reference>